<feature type="region of interest" description="Disordered" evidence="1">
    <location>
        <begin position="1"/>
        <end position="32"/>
    </location>
</feature>
<dbReference type="Proteomes" id="UP000887574">
    <property type="component" value="Unplaced"/>
</dbReference>
<evidence type="ECO:0000313" key="3">
    <source>
        <dbReference type="WBParaSite" id="jg7499"/>
    </source>
</evidence>
<proteinExistence type="predicted"/>
<protein>
    <submittedName>
        <fullName evidence="3">Uncharacterized protein</fullName>
    </submittedName>
</protein>
<evidence type="ECO:0000256" key="1">
    <source>
        <dbReference type="SAM" id="MobiDB-lite"/>
    </source>
</evidence>
<reference evidence="3" key="1">
    <citation type="submission" date="2022-11" db="UniProtKB">
        <authorList>
            <consortium name="WormBaseParasite"/>
        </authorList>
    </citation>
    <scope>IDENTIFICATION</scope>
</reference>
<name>A0A915EMM2_9BILA</name>
<feature type="compositionally biased region" description="Basic and acidic residues" evidence="1">
    <location>
        <begin position="8"/>
        <end position="17"/>
    </location>
</feature>
<keyword evidence="2" id="KW-1185">Reference proteome</keyword>
<sequence length="164" mass="18103">MQSYEINTNRHTEKPEKYQVQNSNREPKGAQTSNTGRLLFLLSVKQAVFQSVSPAKSMASRTIILPSLPSYFANVPTTTDISTTDLQTAIGKTKKYLNRSSKSKRADRKAKNSLVFRSSFFDSLPASHHGNVVVLLVDLLPPGLLLNLPLVNKSFAKSIDISVP</sequence>
<organism evidence="2 3">
    <name type="scientific">Ditylenchus dipsaci</name>
    <dbReference type="NCBI Taxonomy" id="166011"/>
    <lineage>
        <taxon>Eukaryota</taxon>
        <taxon>Metazoa</taxon>
        <taxon>Ecdysozoa</taxon>
        <taxon>Nematoda</taxon>
        <taxon>Chromadorea</taxon>
        <taxon>Rhabditida</taxon>
        <taxon>Tylenchina</taxon>
        <taxon>Tylenchomorpha</taxon>
        <taxon>Sphaerularioidea</taxon>
        <taxon>Anguinidae</taxon>
        <taxon>Anguininae</taxon>
        <taxon>Ditylenchus</taxon>
    </lineage>
</organism>
<feature type="compositionally biased region" description="Polar residues" evidence="1">
    <location>
        <begin position="19"/>
        <end position="32"/>
    </location>
</feature>
<accession>A0A915EMM2</accession>
<evidence type="ECO:0000313" key="2">
    <source>
        <dbReference type="Proteomes" id="UP000887574"/>
    </source>
</evidence>
<dbReference type="AlphaFoldDB" id="A0A915EMM2"/>
<dbReference type="WBParaSite" id="jg7499">
    <property type="protein sequence ID" value="jg7499"/>
    <property type="gene ID" value="jg7499"/>
</dbReference>